<keyword evidence="3" id="KW-1185">Reference proteome</keyword>
<dbReference type="KEGG" id="tot:TOT_010000398"/>
<dbReference type="Proteomes" id="UP000003786">
    <property type="component" value="Chromosome 1"/>
</dbReference>
<name>J4C7F2_THEOR</name>
<protein>
    <submittedName>
        <fullName evidence="2">Uncharacterized protein</fullName>
    </submittedName>
</protein>
<evidence type="ECO:0000313" key="2">
    <source>
        <dbReference type="EMBL" id="BAM38933.1"/>
    </source>
</evidence>
<gene>
    <name evidence="2" type="ORF">TOT_010000398</name>
</gene>
<feature type="compositionally biased region" description="Polar residues" evidence="1">
    <location>
        <begin position="63"/>
        <end position="89"/>
    </location>
</feature>
<evidence type="ECO:0000313" key="3">
    <source>
        <dbReference type="Proteomes" id="UP000003786"/>
    </source>
</evidence>
<reference evidence="2 3" key="1">
    <citation type="journal article" date="2012" name="MBio">
        <title>Comparative genome analysis of three eukaryotic parasites with differing abilities to transform leukocytes reveals key mediators of Theileria-induced leukocyte transformation.</title>
        <authorList>
            <person name="Hayashida K."/>
            <person name="Hara Y."/>
            <person name="Abe T."/>
            <person name="Yamasaki C."/>
            <person name="Toyoda A."/>
            <person name="Kosuge T."/>
            <person name="Suzuki Y."/>
            <person name="Sato Y."/>
            <person name="Kawashima S."/>
            <person name="Katayama T."/>
            <person name="Wakaguri H."/>
            <person name="Inoue N."/>
            <person name="Homma K."/>
            <person name="Tada-Umezaki M."/>
            <person name="Yagi Y."/>
            <person name="Fujii Y."/>
            <person name="Habara T."/>
            <person name="Kanehisa M."/>
            <person name="Watanabe H."/>
            <person name="Ito K."/>
            <person name="Gojobori T."/>
            <person name="Sugawara H."/>
            <person name="Imanishi T."/>
            <person name="Weir W."/>
            <person name="Gardner M."/>
            <person name="Pain A."/>
            <person name="Shiels B."/>
            <person name="Hattori M."/>
            <person name="Nene V."/>
            <person name="Sugimoto C."/>
        </authorList>
    </citation>
    <scope>NUCLEOTIDE SEQUENCE [LARGE SCALE GENOMIC DNA]</scope>
    <source>
        <strain evidence="2 3">Shintoku</strain>
    </source>
</reference>
<feature type="region of interest" description="Disordered" evidence="1">
    <location>
        <begin position="63"/>
        <end position="126"/>
    </location>
</feature>
<dbReference type="GeneID" id="20713319"/>
<accession>J4C7F2</accession>
<dbReference type="RefSeq" id="XP_009689234.1">
    <property type="nucleotide sequence ID" value="XM_009690939.1"/>
</dbReference>
<sequence>MLNDVKVLAKQNASNELHLKGHYSQPQPPDYATSVAKWFNPLKTNTPGKTDGRYMCLYELQSSAQSGTSNAPQKASSQQAETGKQYTNDNLRRDPGIGVTLQRRRAHTGIEPGTAPRRTNAISRLNAGGVKRCDKLPGWATLAPRKPSVNRLITPSKHRSREVPTSYKNTSSISSTKVA</sequence>
<feature type="region of interest" description="Disordered" evidence="1">
    <location>
        <begin position="147"/>
        <end position="179"/>
    </location>
</feature>
<dbReference type="AlphaFoldDB" id="J4C7F2"/>
<dbReference type="EMBL" id="AP011946">
    <property type="protein sequence ID" value="BAM38933.1"/>
    <property type="molecule type" value="Genomic_DNA"/>
</dbReference>
<feature type="compositionally biased region" description="Polar residues" evidence="1">
    <location>
        <begin position="166"/>
        <end position="179"/>
    </location>
</feature>
<dbReference type="VEuPathDB" id="PiroplasmaDB:TOT_010000398"/>
<organism evidence="2 3">
    <name type="scientific">Theileria orientalis strain Shintoku</name>
    <dbReference type="NCBI Taxonomy" id="869250"/>
    <lineage>
        <taxon>Eukaryota</taxon>
        <taxon>Sar</taxon>
        <taxon>Alveolata</taxon>
        <taxon>Apicomplexa</taxon>
        <taxon>Aconoidasida</taxon>
        <taxon>Piroplasmida</taxon>
        <taxon>Theileriidae</taxon>
        <taxon>Theileria</taxon>
    </lineage>
</organism>
<evidence type="ECO:0000256" key="1">
    <source>
        <dbReference type="SAM" id="MobiDB-lite"/>
    </source>
</evidence>
<proteinExistence type="predicted"/>